<keyword evidence="1" id="KW-0812">Transmembrane</keyword>
<name>A0A2H3DBD3_ARMGA</name>
<dbReference type="OrthoDB" id="2923771at2759"/>
<evidence type="ECO:0008006" key="4">
    <source>
        <dbReference type="Google" id="ProtNLM"/>
    </source>
</evidence>
<dbReference type="InterPro" id="IPR027948">
    <property type="entry name" value="DUF4436"/>
</dbReference>
<organism evidence="2 3">
    <name type="scientific">Armillaria gallica</name>
    <name type="common">Bulbous honey fungus</name>
    <name type="synonym">Armillaria bulbosa</name>
    <dbReference type="NCBI Taxonomy" id="47427"/>
    <lineage>
        <taxon>Eukaryota</taxon>
        <taxon>Fungi</taxon>
        <taxon>Dikarya</taxon>
        <taxon>Basidiomycota</taxon>
        <taxon>Agaricomycotina</taxon>
        <taxon>Agaricomycetes</taxon>
        <taxon>Agaricomycetidae</taxon>
        <taxon>Agaricales</taxon>
        <taxon>Marasmiineae</taxon>
        <taxon>Physalacriaceae</taxon>
        <taxon>Armillaria</taxon>
    </lineage>
</organism>
<dbReference type="InParanoid" id="A0A2H3DBD3"/>
<keyword evidence="1" id="KW-0472">Membrane</keyword>
<accession>A0A2H3DBD3</accession>
<keyword evidence="3" id="KW-1185">Reference proteome</keyword>
<proteinExistence type="predicted"/>
<dbReference type="Proteomes" id="UP000217790">
    <property type="component" value="Unassembled WGS sequence"/>
</dbReference>
<dbReference type="STRING" id="47427.A0A2H3DBD3"/>
<feature type="transmembrane region" description="Helical" evidence="1">
    <location>
        <begin position="234"/>
        <end position="250"/>
    </location>
</feature>
<dbReference type="EMBL" id="KZ293674">
    <property type="protein sequence ID" value="PBK88178.1"/>
    <property type="molecule type" value="Genomic_DNA"/>
</dbReference>
<feature type="transmembrane region" description="Helical" evidence="1">
    <location>
        <begin position="198"/>
        <end position="228"/>
    </location>
</feature>
<dbReference type="Pfam" id="PF14494">
    <property type="entry name" value="DUF4436"/>
    <property type="match status" value="1"/>
</dbReference>
<evidence type="ECO:0000256" key="1">
    <source>
        <dbReference type="SAM" id="Phobius"/>
    </source>
</evidence>
<feature type="transmembrane region" description="Helical" evidence="1">
    <location>
        <begin position="262"/>
        <end position="287"/>
    </location>
</feature>
<protein>
    <recommendedName>
        <fullName evidence="4">Transmembrane protein</fullName>
    </recommendedName>
</protein>
<sequence length="354" mass="39552">MILPPEDTWDGNRTIILRADLVSADILHSTMLVEWAGWDTCKVNCTEVNIFVDTNLSPSDDRHGDSPASNNRPSDPMFIVNATAEADPLSNFATFRMELNIYPVWNYFHKDLLISHGTLADYPFDSYESLIVVFAQEALTNKSVSLVLNSASRLIATSLSNLKITTDSIGSDPTYLASKNLTEEIIHATVTLQRSAFVIGYCLVIAVTFWMVTVMICLIMITTVLFGFRQRNEIVVVPIGTVFAFTQLRSTMPGAPDGFGDVLDFVGLLPCLVLLSICAVTMVGIYLFADPHDPSRKAFTWDELLNVLRFFIRCIWSTANTWAHYARRRIRIARRKPSNIIEISLTNLAGESRA</sequence>
<evidence type="ECO:0000313" key="2">
    <source>
        <dbReference type="EMBL" id="PBK88178.1"/>
    </source>
</evidence>
<evidence type="ECO:0000313" key="3">
    <source>
        <dbReference type="Proteomes" id="UP000217790"/>
    </source>
</evidence>
<reference evidence="3" key="1">
    <citation type="journal article" date="2017" name="Nat. Ecol. Evol.">
        <title>Genome expansion and lineage-specific genetic innovations in the forest pathogenic fungi Armillaria.</title>
        <authorList>
            <person name="Sipos G."/>
            <person name="Prasanna A.N."/>
            <person name="Walter M.C."/>
            <person name="O'Connor E."/>
            <person name="Balint B."/>
            <person name="Krizsan K."/>
            <person name="Kiss B."/>
            <person name="Hess J."/>
            <person name="Varga T."/>
            <person name="Slot J."/>
            <person name="Riley R."/>
            <person name="Boka B."/>
            <person name="Rigling D."/>
            <person name="Barry K."/>
            <person name="Lee J."/>
            <person name="Mihaltcheva S."/>
            <person name="LaButti K."/>
            <person name="Lipzen A."/>
            <person name="Waldron R."/>
            <person name="Moloney N.M."/>
            <person name="Sperisen C."/>
            <person name="Kredics L."/>
            <person name="Vagvoelgyi C."/>
            <person name="Patrignani A."/>
            <person name="Fitzpatrick D."/>
            <person name="Nagy I."/>
            <person name="Doyle S."/>
            <person name="Anderson J.B."/>
            <person name="Grigoriev I.V."/>
            <person name="Gueldener U."/>
            <person name="Muensterkoetter M."/>
            <person name="Nagy L.G."/>
        </authorList>
    </citation>
    <scope>NUCLEOTIDE SEQUENCE [LARGE SCALE GENOMIC DNA]</scope>
    <source>
        <strain evidence="3">Ar21-2</strain>
    </source>
</reference>
<dbReference type="AlphaFoldDB" id="A0A2H3DBD3"/>
<keyword evidence="1" id="KW-1133">Transmembrane helix</keyword>
<gene>
    <name evidence="2" type="ORF">ARMGADRAFT_1168128</name>
</gene>